<organism evidence="1 2">
    <name type="scientific">Prunus armeniaca</name>
    <name type="common">Apricot</name>
    <name type="synonym">Armeniaca vulgaris</name>
    <dbReference type="NCBI Taxonomy" id="36596"/>
    <lineage>
        <taxon>Eukaryota</taxon>
        <taxon>Viridiplantae</taxon>
        <taxon>Streptophyta</taxon>
        <taxon>Embryophyta</taxon>
        <taxon>Tracheophyta</taxon>
        <taxon>Spermatophyta</taxon>
        <taxon>Magnoliopsida</taxon>
        <taxon>eudicotyledons</taxon>
        <taxon>Gunneridae</taxon>
        <taxon>Pentapetalae</taxon>
        <taxon>rosids</taxon>
        <taxon>fabids</taxon>
        <taxon>Rosales</taxon>
        <taxon>Rosaceae</taxon>
        <taxon>Amygdaloideae</taxon>
        <taxon>Amygdaleae</taxon>
        <taxon>Prunus</taxon>
    </lineage>
</organism>
<protein>
    <submittedName>
        <fullName evidence="1">Uncharacterized protein</fullName>
    </submittedName>
</protein>
<gene>
    <name evidence="1" type="ORF">ORAREDHAP_LOCUS14120</name>
</gene>
<sequence length="115" mass="13055">MNERMQTHLSFGATYISSLILMGNTGSSRVPNKPSPRFLGYHSAPNFEICHVCNRNIERWDNLRQLTFWGLKFCKMHEVDGTPRCSGCNRFKVGRKTFIRNGNGEELGSPSPCCL</sequence>
<reference evidence="2" key="1">
    <citation type="journal article" date="2020" name="Genome Biol.">
        <title>Gamete binning: chromosome-level and haplotype-resolved genome assembly enabled by high-throughput single-cell sequencing of gamete genomes.</title>
        <authorList>
            <person name="Campoy J.A."/>
            <person name="Sun H."/>
            <person name="Goel M."/>
            <person name="Jiao W.-B."/>
            <person name="Folz-Donahue K."/>
            <person name="Wang N."/>
            <person name="Rubio M."/>
            <person name="Liu C."/>
            <person name="Kukat C."/>
            <person name="Ruiz D."/>
            <person name="Huettel B."/>
            <person name="Schneeberger K."/>
        </authorList>
    </citation>
    <scope>NUCLEOTIDE SEQUENCE [LARGE SCALE GENOMIC DNA]</scope>
    <source>
        <strain evidence="2">cv. Rojo Pasion</strain>
    </source>
</reference>
<name>A0A6J5WCZ0_PRUAR</name>
<dbReference type="Proteomes" id="UP000507245">
    <property type="component" value="Unassembled WGS sequence"/>
</dbReference>
<keyword evidence="2" id="KW-1185">Reference proteome</keyword>
<evidence type="ECO:0000313" key="1">
    <source>
        <dbReference type="EMBL" id="CAB4299576.1"/>
    </source>
</evidence>
<proteinExistence type="predicted"/>
<accession>A0A6J5WCZ0</accession>
<evidence type="ECO:0000313" key="2">
    <source>
        <dbReference type="Proteomes" id="UP000507245"/>
    </source>
</evidence>
<dbReference type="AlphaFoldDB" id="A0A6J5WCZ0"/>
<dbReference type="EMBL" id="CAEKKB010000002">
    <property type="protein sequence ID" value="CAB4299576.1"/>
    <property type="molecule type" value="Genomic_DNA"/>
</dbReference>